<accession>A0A3B1CEH3</accession>
<evidence type="ECO:0000256" key="7">
    <source>
        <dbReference type="ARBA" id="ARBA00022691"/>
    </source>
</evidence>
<reference evidence="8" key="1">
    <citation type="submission" date="2018-06" db="EMBL/GenBank/DDBJ databases">
        <authorList>
            <person name="Zhirakovskaya E."/>
        </authorList>
    </citation>
    <scope>NUCLEOTIDE SEQUENCE</scope>
</reference>
<gene>
    <name evidence="8" type="ORF">MNBD_NITROSPINAE04-544</name>
</gene>
<dbReference type="HAMAP" id="MF_00090">
    <property type="entry name" value="PIMT"/>
    <property type="match status" value="1"/>
</dbReference>
<evidence type="ECO:0000256" key="6">
    <source>
        <dbReference type="ARBA" id="ARBA00022679"/>
    </source>
</evidence>
<protein>
    <recommendedName>
        <fullName evidence="3">protein-L-isoaspartate(D-aspartate) O-methyltransferase</fullName>
        <ecNumber evidence="3">2.1.1.77</ecNumber>
    </recommendedName>
</protein>
<dbReference type="NCBIfam" id="TIGR00080">
    <property type="entry name" value="pimt"/>
    <property type="match status" value="1"/>
</dbReference>
<dbReference type="EMBL" id="UOGA01000284">
    <property type="protein sequence ID" value="VAX24961.1"/>
    <property type="molecule type" value="Genomic_DNA"/>
</dbReference>
<dbReference type="FunFam" id="3.40.50.150:FF:000010">
    <property type="entry name" value="Protein-L-isoaspartate O-methyltransferase"/>
    <property type="match status" value="1"/>
</dbReference>
<dbReference type="SUPFAM" id="SSF53335">
    <property type="entry name" value="S-adenosyl-L-methionine-dependent methyltransferases"/>
    <property type="match status" value="1"/>
</dbReference>
<dbReference type="PANTHER" id="PTHR11579">
    <property type="entry name" value="PROTEIN-L-ISOASPARTATE O-METHYLTRANSFERASE"/>
    <property type="match status" value="1"/>
</dbReference>
<dbReference type="GO" id="GO:0032259">
    <property type="term" value="P:methylation"/>
    <property type="evidence" value="ECO:0007669"/>
    <property type="project" value="UniProtKB-KW"/>
</dbReference>
<keyword evidence="7" id="KW-0949">S-adenosyl-L-methionine</keyword>
<dbReference type="InterPro" id="IPR000682">
    <property type="entry name" value="PCMT"/>
</dbReference>
<dbReference type="EC" id="2.1.1.77" evidence="3"/>
<keyword evidence="4" id="KW-0963">Cytoplasm</keyword>
<evidence type="ECO:0000256" key="1">
    <source>
        <dbReference type="ARBA" id="ARBA00004496"/>
    </source>
</evidence>
<proteinExistence type="inferred from homology"/>
<keyword evidence="5 8" id="KW-0489">Methyltransferase</keyword>
<evidence type="ECO:0000256" key="2">
    <source>
        <dbReference type="ARBA" id="ARBA00005369"/>
    </source>
</evidence>
<organism evidence="8">
    <name type="scientific">hydrothermal vent metagenome</name>
    <dbReference type="NCBI Taxonomy" id="652676"/>
    <lineage>
        <taxon>unclassified sequences</taxon>
        <taxon>metagenomes</taxon>
        <taxon>ecological metagenomes</taxon>
    </lineage>
</organism>
<evidence type="ECO:0000256" key="4">
    <source>
        <dbReference type="ARBA" id="ARBA00022490"/>
    </source>
</evidence>
<dbReference type="GO" id="GO:0004719">
    <property type="term" value="F:protein-L-isoaspartate (D-aspartate) O-methyltransferase activity"/>
    <property type="evidence" value="ECO:0007669"/>
    <property type="project" value="UniProtKB-EC"/>
</dbReference>
<evidence type="ECO:0000256" key="5">
    <source>
        <dbReference type="ARBA" id="ARBA00022603"/>
    </source>
</evidence>
<dbReference type="NCBIfam" id="NF001453">
    <property type="entry name" value="PRK00312.1"/>
    <property type="match status" value="1"/>
</dbReference>
<name>A0A3B1CEH3_9ZZZZ</name>
<dbReference type="PANTHER" id="PTHR11579:SF0">
    <property type="entry name" value="PROTEIN-L-ISOASPARTATE(D-ASPARTATE) O-METHYLTRANSFERASE"/>
    <property type="match status" value="1"/>
</dbReference>
<dbReference type="InterPro" id="IPR029063">
    <property type="entry name" value="SAM-dependent_MTases_sf"/>
</dbReference>
<dbReference type="GO" id="GO:0005737">
    <property type="term" value="C:cytoplasm"/>
    <property type="evidence" value="ECO:0007669"/>
    <property type="project" value="UniProtKB-SubCell"/>
</dbReference>
<dbReference type="AlphaFoldDB" id="A0A3B1CEH3"/>
<dbReference type="Pfam" id="PF01135">
    <property type="entry name" value="PCMT"/>
    <property type="match status" value="1"/>
</dbReference>
<comment type="subcellular location">
    <subcellularLocation>
        <location evidence="1">Cytoplasm</location>
    </subcellularLocation>
</comment>
<comment type="similarity">
    <text evidence="2">Belongs to the methyltransferase superfamily. L-isoaspartyl/D-aspartyl protein methyltransferase family.</text>
</comment>
<dbReference type="Gene3D" id="3.40.50.150">
    <property type="entry name" value="Vaccinia Virus protein VP39"/>
    <property type="match status" value="1"/>
</dbReference>
<dbReference type="CDD" id="cd02440">
    <property type="entry name" value="AdoMet_MTases"/>
    <property type="match status" value="1"/>
</dbReference>
<keyword evidence="6 8" id="KW-0808">Transferase</keyword>
<evidence type="ECO:0000313" key="8">
    <source>
        <dbReference type="EMBL" id="VAX24961.1"/>
    </source>
</evidence>
<evidence type="ECO:0000256" key="3">
    <source>
        <dbReference type="ARBA" id="ARBA00011890"/>
    </source>
</evidence>
<sequence length="221" mass="23940">MELFRTTGVGDLTRSRRVMVDRHLKSRKINDPAVLLAMESVPREKFISADLAGSAYDDNPLAIGYGQTISQPYIVALMVQKLNLKNTDRALEIGTGSGYQAAVLSKLAHHVYTTEIIDQLAKESSERLERLGYKNVTVIHTDGALGLEQSAPFDKIISAAAASKPPKALEDQLAEGGLIIMPQGGSHFQSLILGEKTGGVIDYKTMISVRFVPMTGAAEQL</sequence>